<evidence type="ECO:0000256" key="2">
    <source>
        <dbReference type="SAM" id="Phobius"/>
    </source>
</evidence>
<dbReference type="Pfam" id="PF13203">
    <property type="entry name" value="DUF2201_N"/>
    <property type="match status" value="1"/>
</dbReference>
<feature type="region of interest" description="Disordered" evidence="1">
    <location>
        <begin position="188"/>
        <end position="227"/>
    </location>
</feature>
<dbReference type="PANTHER" id="PTHR38730:SF1">
    <property type="entry name" value="SLL7028 PROTEIN"/>
    <property type="match status" value="1"/>
</dbReference>
<gene>
    <name evidence="5" type="ORF">CBB_217</name>
</gene>
<feature type="domain" description="Putative metallopeptidase" evidence="4">
    <location>
        <begin position="104"/>
        <end position="309"/>
    </location>
</feature>
<feature type="domain" description="VWA-like" evidence="3">
    <location>
        <begin position="318"/>
        <end position="442"/>
    </location>
</feature>
<feature type="compositionally biased region" description="Acidic residues" evidence="1">
    <location>
        <begin position="214"/>
        <end position="227"/>
    </location>
</feature>
<keyword evidence="6" id="KW-1185">Reference proteome</keyword>
<evidence type="ECO:0000313" key="5">
    <source>
        <dbReference type="EMBL" id="AMM43782.1"/>
    </source>
</evidence>
<evidence type="ECO:0000256" key="1">
    <source>
        <dbReference type="SAM" id="MobiDB-lite"/>
    </source>
</evidence>
<proteinExistence type="predicted"/>
<dbReference type="InterPro" id="IPR018698">
    <property type="entry name" value="VWA-like_dom"/>
</dbReference>
<reference evidence="6" key="1">
    <citation type="submission" date="2016-01" db="EMBL/GenBank/DDBJ databases">
        <title>Isolation and Characterization of Enterobacteria phage CBB.</title>
        <authorList>
            <person name="Buttimer C.T.H."/>
            <person name="Hendrix H."/>
            <person name="Alexandre H."/>
            <person name="O'Mahony J."/>
            <person name="Lavigne R."/>
            <person name="Coffey A."/>
        </authorList>
    </citation>
    <scope>NUCLEOTIDE SEQUENCE [LARGE SCALE GENOMIC DNA]</scope>
</reference>
<evidence type="ECO:0000259" key="4">
    <source>
        <dbReference type="Pfam" id="PF13203"/>
    </source>
</evidence>
<accession>A0A1L2CUS7</accession>
<keyword evidence="2" id="KW-0812">Transmembrane</keyword>
<evidence type="ECO:0000313" key="6">
    <source>
        <dbReference type="Proteomes" id="UP000223891"/>
    </source>
</evidence>
<organism evidence="5 6">
    <name type="scientific">Pectobacterium phage vB_PcaM_CBB</name>
    <dbReference type="NCBI Taxonomy" id="2772511"/>
    <lineage>
        <taxon>Viruses</taxon>
        <taxon>Duplodnaviria</taxon>
        <taxon>Heunggongvirae</taxon>
        <taxon>Uroviricota</taxon>
        <taxon>Caudoviricetes</taxon>
        <taxon>Mimasvirus</taxon>
        <taxon>Mimasvirus CBB</taxon>
    </lineage>
</organism>
<dbReference type="Gene3D" id="3.40.50.410">
    <property type="entry name" value="von Willebrand factor, type A domain"/>
    <property type="match status" value="1"/>
</dbReference>
<dbReference type="PANTHER" id="PTHR38730">
    <property type="entry name" value="SLL7028 PROTEIN"/>
    <property type="match status" value="1"/>
</dbReference>
<dbReference type="EMBL" id="KU574722">
    <property type="protein sequence ID" value="AMM43782.1"/>
    <property type="molecule type" value="Genomic_DNA"/>
</dbReference>
<sequence length="450" mass="51280">MSTKPKRVKYEIPQDVMDSCYERIIIARTSMVMACPFFGILAAQLKLVPNNTWCSTLAVDGKHLYYNVEFIEGIKDPVRKAEYEAKLRESIDDLTEEQIHDALNGLSQQNLIAAICHEILHCAYNHFLRKGTRDRKIWNKAADYAINQIIKRNSKMGEIRKTWLYHEMFENMAAEEIYNILIQMEGDGSGSGGSGNSPKGGTLDHHDLPQQSQDGDEDTDEEFPDYSQEELEEFMESFKDAMISAAMADGAPPEIRAMVQDYKEPKIDWRSKLNRTLRSLIKNDVTYMSPSRRSWSNGIGYGMPIYPGLKPDLDIDICVALDASGSISTEMLRDFLSEVYGITQQFSQFKLRILTFDTSVYEVHDYVNGQEQQILNYPVKGGGGTLFTAVWDFMKEDDYCPKQLVMFTDGEPWGSWGDKDYCETLFVVHSNPKVEAPFGVTVHYELEGKK</sequence>
<dbReference type="CDD" id="cd00198">
    <property type="entry name" value="vWFA"/>
    <property type="match status" value="1"/>
</dbReference>
<keyword evidence="2" id="KW-1133">Transmembrane helix</keyword>
<keyword evidence="2" id="KW-0472">Membrane</keyword>
<protein>
    <submittedName>
        <fullName evidence="5">Putative membrane protein</fullName>
    </submittedName>
</protein>
<dbReference type="InterPro" id="IPR036465">
    <property type="entry name" value="vWFA_dom_sf"/>
</dbReference>
<dbReference type="Proteomes" id="UP000223891">
    <property type="component" value="Segment"/>
</dbReference>
<dbReference type="Pfam" id="PF09967">
    <property type="entry name" value="DUF2201"/>
    <property type="match status" value="1"/>
</dbReference>
<dbReference type="InterPro" id="IPR025154">
    <property type="entry name" value="Put_metallopeptidase_dom"/>
</dbReference>
<dbReference type="SUPFAM" id="SSF53300">
    <property type="entry name" value="vWA-like"/>
    <property type="match status" value="1"/>
</dbReference>
<feature type="transmembrane region" description="Helical" evidence="2">
    <location>
        <begin position="25"/>
        <end position="45"/>
    </location>
</feature>
<name>A0A1L2CUS7_9CAUD</name>
<evidence type="ECO:0000259" key="3">
    <source>
        <dbReference type="Pfam" id="PF09967"/>
    </source>
</evidence>